<comment type="caution">
    <text evidence="1">The sequence shown here is derived from an EMBL/GenBank/DDBJ whole genome shotgun (WGS) entry which is preliminary data.</text>
</comment>
<organism evidence="1 2">
    <name type="scientific">Trichonephila clavata</name>
    <name type="common">Joro spider</name>
    <name type="synonym">Nephila clavata</name>
    <dbReference type="NCBI Taxonomy" id="2740835"/>
    <lineage>
        <taxon>Eukaryota</taxon>
        <taxon>Metazoa</taxon>
        <taxon>Ecdysozoa</taxon>
        <taxon>Arthropoda</taxon>
        <taxon>Chelicerata</taxon>
        <taxon>Arachnida</taxon>
        <taxon>Araneae</taxon>
        <taxon>Araneomorphae</taxon>
        <taxon>Entelegynae</taxon>
        <taxon>Araneoidea</taxon>
        <taxon>Nephilidae</taxon>
        <taxon>Trichonephila</taxon>
    </lineage>
</organism>
<protein>
    <submittedName>
        <fullName evidence="1">Uncharacterized protein</fullName>
    </submittedName>
</protein>
<accession>A0A8X6H3D3</accession>
<dbReference type="Proteomes" id="UP000887116">
    <property type="component" value="Unassembled WGS sequence"/>
</dbReference>
<proteinExistence type="predicted"/>
<gene>
    <name evidence="1" type="ORF">TNCT_92481</name>
</gene>
<dbReference type="OrthoDB" id="8068988at2759"/>
<evidence type="ECO:0000313" key="1">
    <source>
        <dbReference type="EMBL" id="GFR14390.1"/>
    </source>
</evidence>
<reference evidence="1" key="1">
    <citation type="submission" date="2020-07" db="EMBL/GenBank/DDBJ databases">
        <title>Multicomponent nature underlies the extraordinary mechanical properties of spider dragline silk.</title>
        <authorList>
            <person name="Kono N."/>
            <person name="Nakamura H."/>
            <person name="Mori M."/>
            <person name="Yoshida Y."/>
            <person name="Ohtoshi R."/>
            <person name="Malay A.D."/>
            <person name="Moran D.A.P."/>
            <person name="Tomita M."/>
            <person name="Numata K."/>
            <person name="Arakawa K."/>
        </authorList>
    </citation>
    <scope>NUCLEOTIDE SEQUENCE</scope>
</reference>
<dbReference type="EMBL" id="BMAO01027078">
    <property type="protein sequence ID" value="GFR14390.1"/>
    <property type="molecule type" value="Genomic_DNA"/>
</dbReference>
<keyword evidence="2" id="KW-1185">Reference proteome</keyword>
<evidence type="ECO:0000313" key="2">
    <source>
        <dbReference type="Proteomes" id="UP000887116"/>
    </source>
</evidence>
<name>A0A8X6H3D3_TRICU</name>
<sequence>MVLDFILDLALIVRRNNHCSNALRALTLETINTRYPPDKWPPIYTDGSLLIFTHSVDTGVFCDLISYLNVSFYTIHYDSEVEAIHLVLLPLFAPFLYQAIMLSDSSSALQA</sequence>
<dbReference type="AlphaFoldDB" id="A0A8X6H3D3"/>